<dbReference type="STRING" id="96561.Dole_0589"/>
<dbReference type="EMBL" id="CP000859">
    <property type="protein sequence ID" value="ABW66399.1"/>
    <property type="molecule type" value="Genomic_DNA"/>
</dbReference>
<dbReference type="GO" id="GO:0051539">
    <property type="term" value="F:4 iron, 4 sulfur cluster binding"/>
    <property type="evidence" value="ECO:0007669"/>
    <property type="project" value="UniProtKB-KW"/>
</dbReference>
<gene>
    <name evidence="6" type="ordered locus">Dole_0589</name>
</gene>
<dbReference type="Proteomes" id="UP000008561">
    <property type="component" value="Chromosome"/>
</dbReference>
<accession>A8ZU87</accession>
<evidence type="ECO:0000256" key="2">
    <source>
        <dbReference type="ARBA" id="ARBA00022723"/>
    </source>
</evidence>
<organism evidence="6 7">
    <name type="scientific">Desulfosudis oleivorans (strain DSM 6200 / JCM 39069 / Hxd3)</name>
    <name type="common">Desulfococcus oleovorans</name>
    <dbReference type="NCBI Taxonomy" id="96561"/>
    <lineage>
        <taxon>Bacteria</taxon>
        <taxon>Pseudomonadati</taxon>
        <taxon>Thermodesulfobacteriota</taxon>
        <taxon>Desulfobacteria</taxon>
        <taxon>Desulfobacterales</taxon>
        <taxon>Desulfosudaceae</taxon>
        <taxon>Desulfosudis</taxon>
    </lineage>
</organism>
<dbReference type="PANTHER" id="PTHR24960">
    <property type="entry name" value="PHOTOSYSTEM I IRON-SULFUR CENTER-RELATED"/>
    <property type="match status" value="1"/>
</dbReference>
<dbReference type="InterPro" id="IPR050157">
    <property type="entry name" value="PSI_iron-sulfur_center"/>
</dbReference>
<evidence type="ECO:0000313" key="7">
    <source>
        <dbReference type="Proteomes" id="UP000008561"/>
    </source>
</evidence>
<feature type="domain" description="4Fe-4S ferredoxin-type" evidence="5">
    <location>
        <begin position="345"/>
        <end position="374"/>
    </location>
</feature>
<evidence type="ECO:0000256" key="3">
    <source>
        <dbReference type="ARBA" id="ARBA00023004"/>
    </source>
</evidence>
<keyword evidence="3" id="KW-0408">Iron</keyword>
<protein>
    <recommendedName>
        <fullName evidence="5">4Fe-4S ferredoxin-type domain-containing protein</fullName>
    </recommendedName>
</protein>
<dbReference type="PROSITE" id="PS51379">
    <property type="entry name" value="4FE4S_FER_2"/>
    <property type="match status" value="2"/>
</dbReference>
<keyword evidence="4" id="KW-0411">Iron-sulfur</keyword>
<dbReference type="Gene3D" id="3.30.70.20">
    <property type="match status" value="1"/>
</dbReference>
<dbReference type="InterPro" id="IPR007160">
    <property type="entry name" value="DUF362"/>
</dbReference>
<evidence type="ECO:0000256" key="1">
    <source>
        <dbReference type="ARBA" id="ARBA00022485"/>
    </source>
</evidence>
<dbReference type="Pfam" id="PF12838">
    <property type="entry name" value="Fer4_7"/>
    <property type="match status" value="1"/>
</dbReference>
<dbReference type="SUPFAM" id="SSF54862">
    <property type="entry name" value="4Fe-4S ferredoxins"/>
    <property type="match status" value="1"/>
</dbReference>
<feature type="domain" description="4Fe-4S ferredoxin-type" evidence="5">
    <location>
        <begin position="315"/>
        <end position="344"/>
    </location>
</feature>
<dbReference type="AlphaFoldDB" id="A8ZU87"/>
<keyword evidence="2" id="KW-0479">Metal-binding</keyword>
<dbReference type="Pfam" id="PF04015">
    <property type="entry name" value="DUF362"/>
    <property type="match status" value="1"/>
</dbReference>
<dbReference type="eggNOG" id="COG1145">
    <property type="taxonomic scope" value="Bacteria"/>
</dbReference>
<keyword evidence="7" id="KW-1185">Reference proteome</keyword>
<dbReference type="InterPro" id="IPR017900">
    <property type="entry name" value="4Fe4S_Fe_S_CS"/>
</dbReference>
<dbReference type="InterPro" id="IPR017896">
    <property type="entry name" value="4Fe4S_Fe-S-bd"/>
</dbReference>
<keyword evidence="1" id="KW-0004">4Fe-4S</keyword>
<dbReference type="HOGENOM" id="CLU_058393_1_0_7"/>
<dbReference type="GO" id="GO:0046872">
    <property type="term" value="F:metal ion binding"/>
    <property type="evidence" value="ECO:0007669"/>
    <property type="project" value="UniProtKB-KW"/>
</dbReference>
<proteinExistence type="predicted"/>
<evidence type="ECO:0000313" key="6">
    <source>
        <dbReference type="EMBL" id="ABW66399.1"/>
    </source>
</evidence>
<evidence type="ECO:0000259" key="5">
    <source>
        <dbReference type="PROSITE" id="PS51379"/>
    </source>
</evidence>
<dbReference type="PANTHER" id="PTHR24960:SF76">
    <property type="entry name" value="4FE-4S FERREDOXIN-TYPE DOMAIN-CONTAINING PROTEIN"/>
    <property type="match status" value="1"/>
</dbReference>
<sequence>MVGLPMDGTKGARVKTQDRVLIMDAAYEAEVMADVVDRVFDTFPLDLAGKNVLVKPNILSGYAPEKAVTTHPVLVSAVVEKLRGAGARVMVGDNPGLHGYGRSEKAARIAGILQAAGDSFINLGGRPVRHTVSSRVIDHVMIASEVLSADLVINLPKLKTHGLTYFTGAVKNTFGYVVGGDKMRVHADAPTPVKFAEALVDIFSIRPPDLTIMDAVLAMEGNGPSSGAPRFVGKVLAGTNAVSLDAAAVTLVGKKPARIPHLRIAAQKGLGPIDMADIEINTPIVPVAGFKMPVTFLPGIMGVVLNRILSRRMNCTPEVVEAVCKQCGICVSHCPVNAMTMAEGEFPRADAAACIHCYCCQEMCPEHAIELTGRVMSFFRRRNIH</sequence>
<dbReference type="KEGG" id="dol:Dole_0589"/>
<name>A8ZU87_DESOH</name>
<dbReference type="PROSITE" id="PS00198">
    <property type="entry name" value="4FE4S_FER_1"/>
    <property type="match status" value="2"/>
</dbReference>
<evidence type="ECO:0000256" key="4">
    <source>
        <dbReference type="ARBA" id="ARBA00023014"/>
    </source>
</evidence>
<dbReference type="eggNOG" id="COG2006">
    <property type="taxonomic scope" value="Bacteria"/>
</dbReference>
<reference evidence="6 7" key="1">
    <citation type="submission" date="2007-10" db="EMBL/GenBank/DDBJ databases">
        <title>Complete sequence of Desulfococcus oleovorans Hxd3.</title>
        <authorList>
            <consortium name="US DOE Joint Genome Institute"/>
            <person name="Copeland A."/>
            <person name="Lucas S."/>
            <person name="Lapidus A."/>
            <person name="Barry K."/>
            <person name="Glavina del Rio T."/>
            <person name="Dalin E."/>
            <person name="Tice H."/>
            <person name="Pitluck S."/>
            <person name="Kiss H."/>
            <person name="Brettin T."/>
            <person name="Bruce D."/>
            <person name="Detter J.C."/>
            <person name="Han C."/>
            <person name="Schmutz J."/>
            <person name="Larimer F."/>
            <person name="Land M."/>
            <person name="Hauser L."/>
            <person name="Kyrpides N."/>
            <person name="Kim E."/>
            <person name="Wawrik B."/>
            <person name="Richardson P."/>
        </authorList>
    </citation>
    <scope>NUCLEOTIDE SEQUENCE [LARGE SCALE GENOMIC DNA]</scope>
    <source>
        <strain evidence="7">DSM 6200 / JCM 39069 / Hxd3</strain>
    </source>
</reference>